<keyword evidence="1" id="KW-0680">Restriction system</keyword>
<evidence type="ECO:0000256" key="1">
    <source>
        <dbReference type="ARBA" id="ARBA00022747"/>
    </source>
</evidence>
<reference evidence="3 5" key="1">
    <citation type="submission" date="2018-06" db="EMBL/GenBank/DDBJ databases">
        <authorList>
            <consortium name="Pathogen Informatics"/>
            <person name="Doyle S."/>
        </authorList>
    </citation>
    <scope>NUCLEOTIDE SEQUENCE [LARGE SCALE GENOMIC DNA]</scope>
    <source>
        <strain evidence="3 5">NCTC10597</strain>
    </source>
</reference>
<dbReference type="InterPro" id="IPR044946">
    <property type="entry name" value="Restrct_endonuc_typeI_TRD_sf"/>
</dbReference>
<organism evidence="3 5">
    <name type="scientific">Kurthia zopfii</name>
    <dbReference type="NCBI Taxonomy" id="1650"/>
    <lineage>
        <taxon>Bacteria</taxon>
        <taxon>Bacillati</taxon>
        <taxon>Bacillota</taxon>
        <taxon>Bacilli</taxon>
        <taxon>Bacillales</taxon>
        <taxon>Caryophanaceae</taxon>
        <taxon>Kurthia</taxon>
    </lineage>
</organism>
<evidence type="ECO:0000313" key="4">
    <source>
        <dbReference type="EMBL" id="TDR37903.1"/>
    </source>
</evidence>
<proteinExistence type="predicted"/>
<dbReference type="EMBL" id="UGNP01000001">
    <property type="protein sequence ID" value="STX11080.1"/>
    <property type="molecule type" value="Genomic_DNA"/>
</dbReference>
<dbReference type="GO" id="GO:0003677">
    <property type="term" value="F:DNA binding"/>
    <property type="evidence" value="ECO:0007669"/>
    <property type="project" value="UniProtKB-KW"/>
</dbReference>
<dbReference type="Gene3D" id="3.90.220.20">
    <property type="entry name" value="DNA methylase specificity domains"/>
    <property type="match status" value="1"/>
</dbReference>
<name>A0A8B4QE85_9BACL</name>
<accession>A0A8B4QE85</accession>
<evidence type="ECO:0000313" key="6">
    <source>
        <dbReference type="Proteomes" id="UP000294641"/>
    </source>
</evidence>
<dbReference type="EMBL" id="SNZG01000018">
    <property type="protein sequence ID" value="TDR37903.1"/>
    <property type="molecule type" value="Genomic_DNA"/>
</dbReference>
<evidence type="ECO:0008006" key="7">
    <source>
        <dbReference type="Google" id="ProtNLM"/>
    </source>
</evidence>
<evidence type="ECO:0000313" key="5">
    <source>
        <dbReference type="Proteomes" id="UP000254330"/>
    </source>
</evidence>
<dbReference type="RefSeq" id="WP_109349731.1">
    <property type="nucleotide sequence ID" value="NZ_BJUE01000010.1"/>
</dbReference>
<reference evidence="4 6" key="2">
    <citation type="submission" date="2019-03" db="EMBL/GenBank/DDBJ databases">
        <title>Genomic Encyclopedia of Type Strains, Phase IV (KMG-IV): sequencing the most valuable type-strain genomes for metagenomic binning, comparative biology and taxonomic classification.</title>
        <authorList>
            <person name="Goeker M."/>
        </authorList>
    </citation>
    <scope>NUCLEOTIDE SEQUENCE [LARGE SCALE GENOMIC DNA]</scope>
    <source>
        <strain evidence="4 6">DSM 20580</strain>
    </source>
</reference>
<dbReference type="SUPFAM" id="SSF116734">
    <property type="entry name" value="DNA methylase specificity domain"/>
    <property type="match status" value="1"/>
</dbReference>
<comment type="caution">
    <text evidence="3">The sequence shown here is derived from an EMBL/GenBank/DDBJ whole genome shotgun (WGS) entry which is preliminary data.</text>
</comment>
<dbReference type="Proteomes" id="UP000254330">
    <property type="component" value="Unassembled WGS sequence"/>
</dbReference>
<dbReference type="Proteomes" id="UP000294641">
    <property type="component" value="Unassembled WGS sequence"/>
</dbReference>
<dbReference type="OrthoDB" id="2866662at2"/>
<protein>
    <recommendedName>
        <fullName evidence="7">Restriction endonuclease subunit S</fullName>
    </recommendedName>
</protein>
<dbReference type="AlphaFoldDB" id="A0A8B4QE85"/>
<evidence type="ECO:0000256" key="2">
    <source>
        <dbReference type="ARBA" id="ARBA00023125"/>
    </source>
</evidence>
<dbReference type="GO" id="GO:0009307">
    <property type="term" value="P:DNA restriction-modification system"/>
    <property type="evidence" value="ECO:0007669"/>
    <property type="project" value="UniProtKB-KW"/>
</dbReference>
<sequence length="199" mass="23271">MKLRECADVTQGVFTNRVETSNLSEDSVQMQLVTLKEFNHLLGIDYRISQEKDRSIYVNKEKIKQEVLTDPESLVLHTLTQKFVWFPPQYQGLLLTNNFMKINFFEKVDVHFMEWLFNEHPSIQKQIALFTEGSIISSLKLSNVKEIELKLPNIEKQVVLGKIAQLKKRKTALLKEKNRLEQLLLHYEMVESIEQLGGH</sequence>
<keyword evidence="2" id="KW-0238">DNA-binding</keyword>
<gene>
    <name evidence="4" type="ORF">DFR61_11829</name>
    <name evidence="3" type="ORF">NCTC10597_02876</name>
</gene>
<evidence type="ECO:0000313" key="3">
    <source>
        <dbReference type="EMBL" id="STX11080.1"/>
    </source>
</evidence>
<keyword evidence="6" id="KW-1185">Reference proteome</keyword>